<dbReference type="Pfam" id="PF02367">
    <property type="entry name" value="TsaE"/>
    <property type="match status" value="1"/>
</dbReference>
<dbReference type="InterPro" id="IPR003442">
    <property type="entry name" value="T6A_TsaE"/>
</dbReference>
<dbReference type="GO" id="GO:0046872">
    <property type="term" value="F:metal ion binding"/>
    <property type="evidence" value="ECO:0007669"/>
    <property type="project" value="UniProtKB-KW"/>
</dbReference>
<dbReference type="GO" id="GO:0005524">
    <property type="term" value="F:ATP binding"/>
    <property type="evidence" value="ECO:0007669"/>
    <property type="project" value="UniProtKB-KW"/>
</dbReference>
<dbReference type="GO" id="GO:0002949">
    <property type="term" value="P:tRNA threonylcarbamoyladenosine modification"/>
    <property type="evidence" value="ECO:0007669"/>
    <property type="project" value="InterPro"/>
</dbReference>
<protein>
    <recommendedName>
        <fullName evidence="3">tRNA threonylcarbamoyladenosine biosynthesis protein TsaE</fullName>
    </recommendedName>
    <alternativeName>
        <fullName evidence="10">t(6)A37 threonylcarbamoyladenosine biosynthesis protein TsaE</fullName>
    </alternativeName>
</protein>
<reference evidence="11" key="1">
    <citation type="submission" date="2020-09" db="EMBL/GenBank/DDBJ databases">
        <title>A novel bacterium of genus Mangrovicoccus, isolated from South China Sea.</title>
        <authorList>
            <person name="Huang H."/>
            <person name="Mo K."/>
            <person name="Hu Y."/>
        </authorList>
    </citation>
    <scope>NUCLEOTIDE SEQUENCE</scope>
    <source>
        <strain evidence="11">HB182678</strain>
    </source>
</reference>
<dbReference type="InterPro" id="IPR027417">
    <property type="entry name" value="P-loop_NTPase"/>
</dbReference>
<keyword evidence="6" id="KW-0479">Metal-binding</keyword>
<evidence type="ECO:0000256" key="3">
    <source>
        <dbReference type="ARBA" id="ARBA00019010"/>
    </source>
</evidence>
<dbReference type="RefSeq" id="WP_193186262.1">
    <property type="nucleotide sequence ID" value="NZ_JACVXA010000085.1"/>
</dbReference>
<evidence type="ECO:0000256" key="4">
    <source>
        <dbReference type="ARBA" id="ARBA00022490"/>
    </source>
</evidence>
<evidence type="ECO:0000256" key="8">
    <source>
        <dbReference type="ARBA" id="ARBA00022840"/>
    </source>
</evidence>
<keyword evidence="12" id="KW-1185">Reference proteome</keyword>
<dbReference type="GO" id="GO:0005737">
    <property type="term" value="C:cytoplasm"/>
    <property type="evidence" value="ECO:0007669"/>
    <property type="project" value="UniProtKB-SubCell"/>
</dbReference>
<comment type="subcellular location">
    <subcellularLocation>
        <location evidence="1">Cytoplasm</location>
    </subcellularLocation>
</comment>
<dbReference type="PANTHER" id="PTHR33540:SF2">
    <property type="entry name" value="TRNA THREONYLCARBAMOYLADENOSINE BIOSYNTHESIS PROTEIN TSAE"/>
    <property type="match status" value="1"/>
</dbReference>
<comment type="caution">
    <text evidence="11">The sequence shown here is derived from an EMBL/GenBank/DDBJ whole genome shotgun (WGS) entry which is preliminary data.</text>
</comment>
<evidence type="ECO:0000256" key="10">
    <source>
        <dbReference type="ARBA" id="ARBA00032441"/>
    </source>
</evidence>
<dbReference type="AlphaFoldDB" id="A0A8J6ZF65"/>
<organism evidence="11 12">
    <name type="scientific">Mangrovicoccus algicola</name>
    <dbReference type="NCBI Taxonomy" id="2771008"/>
    <lineage>
        <taxon>Bacteria</taxon>
        <taxon>Pseudomonadati</taxon>
        <taxon>Pseudomonadota</taxon>
        <taxon>Alphaproteobacteria</taxon>
        <taxon>Rhodobacterales</taxon>
        <taxon>Paracoccaceae</taxon>
        <taxon>Mangrovicoccus</taxon>
    </lineage>
</organism>
<keyword evidence="4" id="KW-0963">Cytoplasm</keyword>
<evidence type="ECO:0000256" key="5">
    <source>
        <dbReference type="ARBA" id="ARBA00022694"/>
    </source>
</evidence>
<dbReference type="Gene3D" id="3.40.50.300">
    <property type="entry name" value="P-loop containing nucleotide triphosphate hydrolases"/>
    <property type="match status" value="1"/>
</dbReference>
<sequence length="168" mass="18119">MSPIPPLSARLRLQTAEATAALARRLAPLLGAGDVLALSGPVGAGKSTFARALIKHLLAREGRDEDVPSPTFTLVQSYDAAGVEIWHCDLYRLTHADEVLELGLDAAFEEALCLVEWPDRLGGDLPCTALSLDFAPDPQGEARNLTVTWSDDRWSPRLSLLAEIPHAD</sequence>
<keyword evidence="5" id="KW-0819">tRNA processing</keyword>
<evidence type="ECO:0000256" key="1">
    <source>
        <dbReference type="ARBA" id="ARBA00004496"/>
    </source>
</evidence>
<evidence type="ECO:0000256" key="7">
    <source>
        <dbReference type="ARBA" id="ARBA00022741"/>
    </source>
</evidence>
<dbReference type="PANTHER" id="PTHR33540">
    <property type="entry name" value="TRNA THREONYLCARBAMOYLADENOSINE BIOSYNTHESIS PROTEIN TSAE"/>
    <property type="match status" value="1"/>
</dbReference>
<comment type="similarity">
    <text evidence="2">Belongs to the TsaE family.</text>
</comment>
<dbReference type="NCBIfam" id="TIGR00150">
    <property type="entry name" value="T6A_YjeE"/>
    <property type="match status" value="1"/>
</dbReference>
<dbReference type="SUPFAM" id="SSF52540">
    <property type="entry name" value="P-loop containing nucleoside triphosphate hydrolases"/>
    <property type="match status" value="1"/>
</dbReference>
<evidence type="ECO:0000256" key="2">
    <source>
        <dbReference type="ARBA" id="ARBA00007599"/>
    </source>
</evidence>
<accession>A0A8J6ZF65</accession>
<evidence type="ECO:0000313" key="11">
    <source>
        <dbReference type="EMBL" id="MBE3640325.1"/>
    </source>
</evidence>
<dbReference type="Proteomes" id="UP000609121">
    <property type="component" value="Unassembled WGS sequence"/>
</dbReference>
<keyword evidence="9" id="KW-0460">Magnesium</keyword>
<keyword evidence="7" id="KW-0547">Nucleotide-binding</keyword>
<dbReference type="EMBL" id="JACVXA010000085">
    <property type="protein sequence ID" value="MBE3640325.1"/>
    <property type="molecule type" value="Genomic_DNA"/>
</dbReference>
<name>A0A8J6ZF65_9RHOB</name>
<evidence type="ECO:0000256" key="9">
    <source>
        <dbReference type="ARBA" id="ARBA00022842"/>
    </source>
</evidence>
<evidence type="ECO:0000313" key="12">
    <source>
        <dbReference type="Proteomes" id="UP000609121"/>
    </source>
</evidence>
<gene>
    <name evidence="11" type="primary">tsaE</name>
    <name evidence="11" type="ORF">ICN82_19145</name>
</gene>
<proteinExistence type="inferred from homology"/>
<evidence type="ECO:0000256" key="6">
    <source>
        <dbReference type="ARBA" id="ARBA00022723"/>
    </source>
</evidence>
<keyword evidence="8" id="KW-0067">ATP-binding</keyword>